<organism evidence="1 2">
    <name type="scientific">Snodgrassella alvi</name>
    <dbReference type="NCBI Taxonomy" id="1196083"/>
    <lineage>
        <taxon>Bacteria</taxon>
        <taxon>Pseudomonadati</taxon>
        <taxon>Pseudomonadota</taxon>
        <taxon>Betaproteobacteria</taxon>
        <taxon>Neisseriales</taxon>
        <taxon>Neisseriaceae</taxon>
        <taxon>Snodgrassella</taxon>
    </lineage>
</organism>
<reference evidence="1 2" key="1">
    <citation type="journal article" date="2017" name="MBio">
        <title>Type VI secretion-mediated competition in the bee gut microbiome.</title>
        <authorList>
            <person name="Steele M.I."/>
            <person name="Kwong W.K."/>
            <person name="Powell J.E."/>
            <person name="Whiteley M."/>
            <person name="Moran N.A."/>
        </authorList>
    </citation>
    <scope>NUCLEOTIDE SEQUENCE [LARGE SCALE GENOMIC DNA]</scope>
    <source>
        <strain evidence="1 2">Ruf1-X</strain>
    </source>
</reference>
<evidence type="ECO:0000313" key="2">
    <source>
        <dbReference type="Proteomes" id="UP000229970"/>
    </source>
</evidence>
<dbReference type="AlphaFoldDB" id="A0A066TMI5"/>
<dbReference type="EMBL" id="MEIP01000018">
    <property type="protein sequence ID" value="PIT47267.1"/>
    <property type="molecule type" value="Genomic_DNA"/>
</dbReference>
<dbReference type="eggNOG" id="ENOG5034A5Z">
    <property type="taxonomic scope" value="Bacteria"/>
</dbReference>
<sequence>MAFTLYTDSKMTHEAASPYPIDFNGTGTNDFVLYFGSPYTHEMLTPKTGEIMLIPFSRLKAWQPEQNYSFGQIVEPPVANGYMYQCVQAGQTGKTEPVWGIAVNKQCTSGSARFTNLGAKFKAADLKLSLTQQGLETAIGGAALGLGNQLQGGKAIPVYIRVSNSDKSARSDRSDPCISIRLSETVLDTIVQSGHP</sequence>
<name>A0A066TMI5_9NEIS</name>
<dbReference type="Proteomes" id="UP000229970">
    <property type="component" value="Unassembled WGS sequence"/>
</dbReference>
<proteinExistence type="predicted"/>
<comment type="caution">
    <text evidence="1">The sequence shown here is derived from an EMBL/GenBank/DDBJ whole genome shotgun (WGS) entry which is preliminary data.</text>
</comment>
<evidence type="ECO:0000313" key="1">
    <source>
        <dbReference type="EMBL" id="PIT47267.1"/>
    </source>
</evidence>
<dbReference type="RefSeq" id="WP_037405947.1">
    <property type="nucleotide sequence ID" value="NZ_MEIP01000018.1"/>
</dbReference>
<gene>
    <name evidence="1" type="ORF">BHC46_07330</name>
</gene>
<protein>
    <submittedName>
        <fullName evidence="1">Uncharacterized protein</fullName>
    </submittedName>
</protein>
<accession>A0A066TMI5</accession>